<feature type="domain" description="Major facilitator superfamily (MFS) profile" evidence="8">
    <location>
        <begin position="1"/>
        <end position="286"/>
    </location>
</feature>
<evidence type="ECO:0000256" key="2">
    <source>
        <dbReference type="ARBA" id="ARBA00010992"/>
    </source>
</evidence>
<protein>
    <recommendedName>
        <fullName evidence="8">Major facilitator superfamily (MFS) profile domain-containing protein</fullName>
    </recommendedName>
</protein>
<gene>
    <name evidence="9" type="ORF">Sste5346_009688</name>
</gene>
<feature type="transmembrane region" description="Helical" evidence="6">
    <location>
        <begin position="138"/>
        <end position="159"/>
    </location>
</feature>
<proteinExistence type="inferred from homology"/>
<sequence length="286" mass="31860">MEGQHLSLRASFNTRLTLTVLLIAVSQFNFGFDQQGFSSTQAMDAFAKQFGKYNEAKGTYALPTVWVSMFNSFIYLGQATDVYIGMELSVVPIFQSEITPRQARGFVVGTYQTSLFFGGLVINCICRGTGSLSGRQQYLIPWGLFYLIPTIVASCIWFVPESPRWLVMRGRREEARASLGKLRQGKFTDEEIDAELALIVAGIEMELEQGSFFELFHPRQIRRTGVVIGANFFLQATGQNFTSVYGALFAKSLGTINPFTVTVILAVVNTLTAIMAQFLTDKLGRR</sequence>
<dbReference type="PANTHER" id="PTHR48022">
    <property type="entry name" value="PLASTIDIC GLUCOSE TRANSPORTER 4"/>
    <property type="match status" value="1"/>
</dbReference>
<evidence type="ECO:0000259" key="8">
    <source>
        <dbReference type="PROSITE" id="PS50850"/>
    </source>
</evidence>
<feature type="signal peptide" evidence="7">
    <location>
        <begin position="1"/>
        <end position="31"/>
    </location>
</feature>
<evidence type="ECO:0000256" key="1">
    <source>
        <dbReference type="ARBA" id="ARBA00004141"/>
    </source>
</evidence>
<accession>A0ABR3YLF2</accession>
<evidence type="ECO:0000256" key="5">
    <source>
        <dbReference type="ARBA" id="ARBA00023136"/>
    </source>
</evidence>
<dbReference type="SUPFAM" id="SSF103473">
    <property type="entry name" value="MFS general substrate transporter"/>
    <property type="match status" value="1"/>
</dbReference>
<evidence type="ECO:0000313" key="10">
    <source>
        <dbReference type="Proteomes" id="UP001583186"/>
    </source>
</evidence>
<evidence type="ECO:0000256" key="4">
    <source>
        <dbReference type="ARBA" id="ARBA00022989"/>
    </source>
</evidence>
<evidence type="ECO:0000313" key="9">
    <source>
        <dbReference type="EMBL" id="KAL1888214.1"/>
    </source>
</evidence>
<reference evidence="9 10" key="1">
    <citation type="journal article" date="2024" name="IMA Fungus">
        <title>IMA Genome - F19 : A genome assembly and annotation guide to empower mycologists, including annotated draft genome sequences of Ceratocystis pirilliformis, Diaporthe australafricana, Fusarium ophioides, Paecilomyces lecythidis, and Sporothrix stenoceras.</title>
        <authorList>
            <person name="Aylward J."/>
            <person name="Wilson A.M."/>
            <person name="Visagie C.M."/>
            <person name="Spraker J."/>
            <person name="Barnes I."/>
            <person name="Buitendag C."/>
            <person name="Ceriani C."/>
            <person name="Del Mar Angel L."/>
            <person name="du Plessis D."/>
            <person name="Fuchs T."/>
            <person name="Gasser K."/>
            <person name="Kramer D."/>
            <person name="Li W."/>
            <person name="Munsamy K."/>
            <person name="Piso A."/>
            <person name="Price J.L."/>
            <person name="Sonnekus B."/>
            <person name="Thomas C."/>
            <person name="van der Nest A."/>
            <person name="van Dijk A."/>
            <person name="van Heerden A."/>
            <person name="van Vuuren N."/>
            <person name="Yilmaz N."/>
            <person name="Duong T.A."/>
            <person name="van der Merwe N.A."/>
            <person name="Wingfield M.J."/>
            <person name="Wingfield B.D."/>
        </authorList>
    </citation>
    <scope>NUCLEOTIDE SEQUENCE [LARGE SCALE GENOMIC DNA]</scope>
    <source>
        <strain evidence="9 10">CMW 5346</strain>
    </source>
</reference>
<dbReference type="InterPro" id="IPR036259">
    <property type="entry name" value="MFS_trans_sf"/>
</dbReference>
<dbReference type="Proteomes" id="UP001583186">
    <property type="component" value="Unassembled WGS sequence"/>
</dbReference>
<comment type="similarity">
    <text evidence="2">Belongs to the major facilitator superfamily. Sugar transporter (TC 2.A.1.1) family.</text>
</comment>
<dbReference type="InterPro" id="IPR020846">
    <property type="entry name" value="MFS_dom"/>
</dbReference>
<comment type="subcellular location">
    <subcellularLocation>
        <location evidence="1">Membrane</location>
        <topology evidence="1">Multi-pass membrane protein</topology>
    </subcellularLocation>
</comment>
<keyword evidence="7" id="KW-0732">Signal</keyword>
<keyword evidence="5 6" id="KW-0472">Membrane</keyword>
<feature type="transmembrane region" description="Helical" evidence="6">
    <location>
        <begin position="259"/>
        <end position="280"/>
    </location>
</feature>
<name>A0ABR3YLF2_9PEZI</name>
<evidence type="ECO:0000256" key="3">
    <source>
        <dbReference type="ARBA" id="ARBA00022692"/>
    </source>
</evidence>
<feature type="transmembrane region" description="Helical" evidence="6">
    <location>
        <begin position="106"/>
        <end position="126"/>
    </location>
</feature>
<organism evidence="9 10">
    <name type="scientific">Sporothrix stenoceras</name>
    <dbReference type="NCBI Taxonomy" id="5173"/>
    <lineage>
        <taxon>Eukaryota</taxon>
        <taxon>Fungi</taxon>
        <taxon>Dikarya</taxon>
        <taxon>Ascomycota</taxon>
        <taxon>Pezizomycotina</taxon>
        <taxon>Sordariomycetes</taxon>
        <taxon>Sordariomycetidae</taxon>
        <taxon>Ophiostomatales</taxon>
        <taxon>Ophiostomataceae</taxon>
        <taxon>Sporothrix</taxon>
    </lineage>
</organism>
<comment type="caution">
    <text evidence="9">The sequence shown here is derived from an EMBL/GenBank/DDBJ whole genome shotgun (WGS) entry which is preliminary data.</text>
</comment>
<evidence type="ECO:0000256" key="6">
    <source>
        <dbReference type="SAM" id="Phobius"/>
    </source>
</evidence>
<keyword evidence="10" id="KW-1185">Reference proteome</keyword>
<dbReference type="EMBL" id="JAWCUI010000097">
    <property type="protein sequence ID" value="KAL1888214.1"/>
    <property type="molecule type" value="Genomic_DNA"/>
</dbReference>
<dbReference type="PROSITE" id="PS50850">
    <property type="entry name" value="MFS"/>
    <property type="match status" value="1"/>
</dbReference>
<dbReference type="Gene3D" id="1.20.1250.20">
    <property type="entry name" value="MFS general substrate transporter like domains"/>
    <property type="match status" value="1"/>
</dbReference>
<feature type="chain" id="PRO_5047484204" description="Major facilitator superfamily (MFS) profile domain-containing protein" evidence="7">
    <location>
        <begin position="32"/>
        <end position="286"/>
    </location>
</feature>
<dbReference type="InterPro" id="IPR005828">
    <property type="entry name" value="MFS_sugar_transport-like"/>
</dbReference>
<evidence type="ECO:0000256" key="7">
    <source>
        <dbReference type="SAM" id="SignalP"/>
    </source>
</evidence>
<dbReference type="InterPro" id="IPR050360">
    <property type="entry name" value="MFS_Sugar_Transporters"/>
</dbReference>
<dbReference type="PANTHER" id="PTHR48022:SF2">
    <property type="entry name" value="PLASTIDIC GLUCOSE TRANSPORTER 4"/>
    <property type="match status" value="1"/>
</dbReference>
<dbReference type="Pfam" id="PF00083">
    <property type="entry name" value="Sugar_tr"/>
    <property type="match status" value="1"/>
</dbReference>
<keyword evidence="3 6" id="KW-0812">Transmembrane</keyword>
<keyword evidence="4 6" id="KW-1133">Transmembrane helix</keyword>